<evidence type="ECO:0000259" key="9">
    <source>
        <dbReference type="PROSITE" id="PS50110"/>
    </source>
</evidence>
<dbReference type="PRINTS" id="PR01590">
    <property type="entry name" value="HTHFIS"/>
</dbReference>
<dbReference type="Pfam" id="PF00158">
    <property type="entry name" value="Sigma54_activat"/>
    <property type="match status" value="1"/>
</dbReference>
<dbReference type="Pfam" id="PF02954">
    <property type="entry name" value="HTH_8"/>
    <property type="match status" value="1"/>
</dbReference>
<keyword evidence="5" id="KW-0010">Activator</keyword>
<keyword evidence="2" id="KW-0067">ATP-binding</keyword>
<dbReference type="GO" id="GO:0043565">
    <property type="term" value="F:sequence-specific DNA binding"/>
    <property type="evidence" value="ECO:0007669"/>
    <property type="project" value="InterPro"/>
</dbReference>
<dbReference type="PROSITE" id="PS50110">
    <property type="entry name" value="RESPONSE_REGULATORY"/>
    <property type="match status" value="1"/>
</dbReference>
<evidence type="ECO:0000256" key="5">
    <source>
        <dbReference type="ARBA" id="ARBA00023159"/>
    </source>
</evidence>
<dbReference type="InterPro" id="IPR025662">
    <property type="entry name" value="Sigma_54_int_dom_ATP-bd_1"/>
</dbReference>
<gene>
    <name evidence="10" type="ORF">G3N55_08420</name>
</gene>
<dbReference type="AlphaFoldDB" id="A0A6N9TWK2"/>
<protein>
    <submittedName>
        <fullName evidence="10">Sigma-54-dependent Fis family transcriptional regulator</fullName>
    </submittedName>
</protein>
<dbReference type="GO" id="GO:0006355">
    <property type="term" value="P:regulation of DNA-templated transcription"/>
    <property type="evidence" value="ECO:0007669"/>
    <property type="project" value="InterPro"/>
</dbReference>
<dbReference type="SMART" id="SM00382">
    <property type="entry name" value="AAA"/>
    <property type="match status" value="1"/>
</dbReference>
<dbReference type="Gene3D" id="1.10.10.60">
    <property type="entry name" value="Homeodomain-like"/>
    <property type="match status" value="1"/>
</dbReference>
<dbReference type="Pfam" id="PF00072">
    <property type="entry name" value="Response_reg"/>
    <property type="match status" value="1"/>
</dbReference>
<dbReference type="GO" id="GO:0005524">
    <property type="term" value="F:ATP binding"/>
    <property type="evidence" value="ECO:0007669"/>
    <property type="project" value="UniProtKB-KW"/>
</dbReference>
<dbReference type="FunFam" id="3.40.50.300:FF:000006">
    <property type="entry name" value="DNA-binding transcriptional regulator NtrC"/>
    <property type="match status" value="1"/>
</dbReference>
<dbReference type="InterPro" id="IPR002078">
    <property type="entry name" value="Sigma_54_int"/>
</dbReference>
<evidence type="ECO:0000313" key="10">
    <source>
        <dbReference type="EMBL" id="NDY42866.1"/>
    </source>
</evidence>
<dbReference type="InterPro" id="IPR002197">
    <property type="entry name" value="HTH_Fis"/>
</dbReference>
<organism evidence="10 11">
    <name type="scientific">Dissulfurirhabdus thermomarina</name>
    <dbReference type="NCBI Taxonomy" id="1765737"/>
    <lineage>
        <taxon>Bacteria</taxon>
        <taxon>Deltaproteobacteria</taxon>
        <taxon>Dissulfurirhabdaceae</taxon>
        <taxon>Dissulfurirhabdus</taxon>
    </lineage>
</organism>
<dbReference type="Gene3D" id="1.10.8.60">
    <property type="match status" value="1"/>
</dbReference>
<keyword evidence="1" id="KW-0547">Nucleotide-binding</keyword>
<feature type="domain" description="Response regulatory" evidence="9">
    <location>
        <begin position="6"/>
        <end position="120"/>
    </location>
</feature>
<sequence>MKRKGKVFILDDDDLITSMVARALEKEGHRVKAAVTPEGLLETLEAWSPDVLLMDIHLPGIDGLSLLKEISRRGLSVRVVMLTADDRAGTAVQAMKLGAADYITKPFHMDEVRIVVRNILERERMRAELGYFRRMCAGEASVEILGESAALRALTAELEQLAAARVNTVLITGESGTGKEVFAKNFHRLLDREGSMPFIRVNCAALPENLLESELFGHERGAFTDAKTEKKGLFELADGGCLLLDEIGEMHPALQGKLLRVLEEREMRRVGGEEDIPVDVRVIATTNRDLQPAVEEGTFRLDLFYRLNAFHLRIPPLRERPEDVPPLARHFLARFSARYNKPRIRDFAPEALRLLQAYAWPGNIRELKNVVERLVVLKDTESIQPEHLPREILGEAAPGAASPPGAFVLPPDGIRLEDLERDLLEQALRRTGGNRAQAARLLGIGYDSLRYRLKKFGITPG</sequence>
<dbReference type="RefSeq" id="WP_163298995.1">
    <property type="nucleotide sequence ID" value="NZ_JAAGRR010000093.1"/>
</dbReference>
<dbReference type="PROSITE" id="PS50045">
    <property type="entry name" value="SIGMA54_INTERACT_4"/>
    <property type="match status" value="1"/>
</dbReference>
<dbReference type="SUPFAM" id="SSF52540">
    <property type="entry name" value="P-loop containing nucleoside triphosphate hydrolases"/>
    <property type="match status" value="1"/>
</dbReference>
<dbReference type="Proteomes" id="UP000469346">
    <property type="component" value="Unassembled WGS sequence"/>
</dbReference>
<keyword evidence="3" id="KW-0805">Transcription regulation</keyword>
<proteinExistence type="predicted"/>
<dbReference type="InterPro" id="IPR001789">
    <property type="entry name" value="Sig_transdc_resp-reg_receiver"/>
</dbReference>
<dbReference type="PROSITE" id="PS00688">
    <property type="entry name" value="SIGMA54_INTERACT_3"/>
    <property type="match status" value="1"/>
</dbReference>
<keyword evidence="7" id="KW-0597">Phosphoprotein</keyword>
<evidence type="ECO:0000256" key="4">
    <source>
        <dbReference type="ARBA" id="ARBA00023125"/>
    </source>
</evidence>
<evidence type="ECO:0000256" key="2">
    <source>
        <dbReference type="ARBA" id="ARBA00022840"/>
    </source>
</evidence>
<dbReference type="CDD" id="cd00009">
    <property type="entry name" value="AAA"/>
    <property type="match status" value="1"/>
</dbReference>
<keyword evidence="11" id="KW-1185">Reference proteome</keyword>
<dbReference type="Gene3D" id="3.40.50.2300">
    <property type="match status" value="1"/>
</dbReference>
<dbReference type="InterPro" id="IPR027417">
    <property type="entry name" value="P-loop_NTPase"/>
</dbReference>
<dbReference type="SMART" id="SM00448">
    <property type="entry name" value="REC"/>
    <property type="match status" value="1"/>
</dbReference>
<evidence type="ECO:0000256" key="6">
    <source>
        <dbReference type="ARBA" id="ARBA00023163"/>
    </source>
</evidence>
<dbReference type="EMBL" id="JAAGRR010000093">
    <property type="protein sequence ID" value="NDY42866.1"/>
    <property type="molecule type" value="Genomic_DNA"/>
</dbReference>
<evidence type="ECO:0000259" key="8">
    <source>
        <dbReference type="PROSITE" id="PS50045"/>
    </source>
</evidence>
<keyword evidence="4" id="KW-0238">DNA-binding</keyword>
<accession>A0A6N9TWK2</accession>
<dbReference type="PROSITE" id="PS00675">
    <property type="entry name" value="SIGMA54_INTERACT_1"/>
    <property type="match status" value="1"/>
</dbReference>
<dbReference type="GO" id="GO:0000160">
    <property type="term" value="P:phosphorelay signal transduction system"/>
    <property type="evidence" value="ECO:0007669"/>
    <property type="project" value="InterPro"/>
</dbReference>
<evidence type="ECO:0000256" key="3">
    <source>
        <dbReference type="ARBA" id="ARBA00023015"/>
    </source>
</evidence>
<dbReference type="FunFam" id="1.10.8.60:FF:000014">
    <property type="entry name" value="DNA-binding transcriptional regulator NtrC"/>
    <property type="match status" value="1"/>
</dbReference>
<feature type="modified residue" description="4-aspartylphosphate" evidence="7">
    <location>
        <position position="55"/>
    </location>
</feature>
<dbReference type="InterPro" id="IPR003593">
    <property type="entry name" value="AAA+_ATPase"/>
</dbReference>
<dbReference type="InterPro" id="IPR011006">
    <property type="entry name" value="CheY-like_superfamily"/>
</dbReference>
<dbReference type="SUPFAM" id="SSF52172">
    <property type="entry name" value="CheY-like"/>
    <property type="match status" value="1"/>
</dbReference>
<dbReference type="InterPro" id="IPR025944">
    <property type="entry name" value="Sigma_54_int_dom_CS"/>
</dbReference>
<dbReference type="SUPFAM" id="SSF46689">
    <property type="entry name" value="Homeodomain-like"/>
    <property type="match status" value="1"/>
</dbReference>
<evidence type="ECO:0000313" key="11">
    <source>
        <dbReference type="Proteomes" id="UP000469346"/>
    </source>
</evidence>
<dbReference type="PANTHER" id="PTHR32071:SF113">
    <property type="entry name" value="ALGINATE BIOSYNTHESIS TRANSCRIPTIONAL REGULATORY PROTEIN ALGB"/>
    <property type="match status" value="1"/>
</dbReference>
<reference evidence="10 11" key="1">
    <citation type="submission" date="2020-02" db="EMBL/GenBank/DDBJ databases">
        <title>Comparative genomics of sulfur disproportionating microorganisms.</title>
        <authorList>
            <person name="Ward L.M."/>
            <person name="Bertran E."/>
            <person name="Johnston D.T."/>
        </authorList>
    </citation>
    <scope>NUCLEOTIDE SEQUENCE [LARGE SCALE GENOMIC DNA]</scope>
    <source>
        <strain evidence="10 11">DSM 100025</strain>
    </source>
</reference>
<feature type="domain" description="Sigma-54 factor interaction" evidence="8">
    <location>
        <begin position="144"/>
        <end position="376"/>
    </location>
</feature>
<dbReference type="Gene3D" id="3.40.50.300">
    <property type="entry name" value="P-loop containing nucleotide triphosphate hydrolases"/>
    <property type="match status" value="1"/>
</dbReference>
<name>A0A6N9TWK2_DISTH</name>
<comment type="caution">
    <text evidence="10">The sequence shown here is derived from an EMBL/GenBank/DDBJ whole genome shotgun (WGS) entry which is preliminary data.</text>
</comment>
<evidence type="ECO:0000256" key="1">
    <source>
        <dbReference type="ARBA" id="ARBA00022741"/>
    </source>
</evidence>
<dbReference type="InterPro" id="IPR009057">
    <property type="entry name" value="Homeodomain-like_sf"/>
</dbReference>
<dbReference type="Pfam" id="PF25601">
    <property type="entry name" value="AAA_lid_14"/>
    <property type="match status" value="1"/>
</dbReference>
<dbReference type="CDD" id="cd00156">
    <property type="entry name" value="REC"/>
    <property type="match status" value="1"/>
</dbReference>
<evidence type="ECO:0000256" key="7">
    <source>
        <dbReference type="PROSITE-ProRule" id="PRU00169"/>
    </source>
</evidence>
<keyword evidence="6" id="KW-0804">Transcription</keyword>
<dbReference type="PANTHER" id="PTHR32071">
    <property type="entry name" value="TRANSCRIPTIONAL REGULATORY PROTEIN"/>
    <property type="match status" value="1"/>
</dbReference>
<dbReference type="InterPro" id="IPR058031">
    <property type="entry name" value="AAA_lid_NorR"/>
</dbReference>